<dbReference type="Proteomes" id="UP001108029">
    <property type="component" value="Unassembled WGS sequence"/>
</dbReference>
<reference evidence="1" key="1">
    <citation type="submission" date="2021-12" db="EMBL/GenBank/DDBJ databases">
        <authorList>
            <person name="Lee J.-H."/>
            <person name="Kim S.-B."/>
        </authorList>
    </citation>
    <scope>NUCLEOTIDE SEQUENCE</scope>
    <source>
        <strain evidence="1">NR30</strain>
    </source>
</reference>
<proteinExistence type="predicted"/>
<sequence>MTVSAAFEAAEKSAVQVDLQRCAVGVADLGQAEGLLGERDGFDVGGGARQLVA</sequence>
<gene>
    <name evidence="1" type="ORF">LJ657_47405</name>
</gene>
<dbReference type="EMBL" id="JAJSBI010000056">
    <property type="protein sequence ID" value="MCD9881023.1"/>
    <property type="molecule type" value="Genomic_DNA"/>
</dbReference>
<dbReference type="AlphaFoldDB" id="A0A9Q3ZAM1"/>
<dbReference type="RefSeq" id="WP_232655953.1">
    <property type="nucleotide sequence ID" value="NZ_JAJSBI010000056.1"/>
</dbReference>
<evidence type="ECO:0000313" key="1">
    <source>
        <dbReference type="EMBL" id="MCD9881023.1"/>
    </source>
</evidence>
<accession>A0A9Q3ZAM1</accession>
<organism evidence="1 2">
    <name type="scientific">Streptomyces guryensis</name>
    <dbReference type="NCBI Taxonomy" id="2886947"/>
    <lineage>
        <taxon>Bacteria</taxon>
        <taxon>Bacillati</taxon>
        <taxon>Actinomycetota</taxon>
        <taxon>Actinomycetes</taxon>
        <taxon>Kitasatosporales</taxon>
        <taxon>Streptomycetaceae</taxon>
        <taxon>Streptomyces</taxon>
    </lineage>
</organism>
<protein>
    <submittedName>
        <fullName evidence="1">Uncharacterized protein</fullName>
    </submittedName>
</protein>
<keyword evidence="2" id="KW-1185">Reference proteome</keyword>
<name>A0A9Q3ZAM1_9ACTN</name>
<comment type="caution">
    <text evidence="1">The sequence shown here is derived from an EMBL/GenBank/DDBJ whole genome shotgun (WGS) entry which is preliminary data.</text>
</comment>
<evidence type="ECO:0000313" key="2">
    <source>
        <dbReference type="Proteomes" id="UP001108029"/>
    </source>
</evidence>